<comment type="caution">
    <text evidence="2">The sequence shown here is derived from an EMBL/GenBank/DDBJ whole genome shotgun (WGS) entry which is preliminary data.</text>
</comment>
<dbReference type="PANTHER" id="PTHR33861:SF5">
    <property type="entry name" value="GAMMA-TUBULIN COMPLEX COMPONENT"/>
    <property type="match status" value="1"/>
</dbReference>
<dbReference type="GO" id="GO:0007144">
    <property type="term" value="P:female meiosis I"/>
    <property type="evidence" value="ECO:0007669"/>
    <property type="project" value="TreeGrafter"/>
</dbReference>
<dbReference type="AlphaFoldDB" id="A0AAV6V7F1"/>
<dbReference type="InterPro" id="IPR027963">
    <property type="entry name" value="MEIOC"/>
</dbReference>
<evidence type="ECO:0000313" key="3">
    <source>
        <dbReference type="Proteomes" id="UP000827092"/>
    </source>
</evidence>
<proteinExistence type="predicted"/>
<feature type="region of interest" description="Disordered" evidence="1">
    <location>
        <begin position="581"/>
        <end position="636"/>
    </location>
</feature>
<reference evidence="2 3" key="1">
    <citation type="journal article" date="2022" name="Nat. Ecol. Evol.">
        <title>A masculinizing supergene underlies an exaggerated male reproductive morph in a spider.</title>
        <authorList>
            <person name="Hendrickx F."/>
            <person name="De Corte Z."/>
            <person name="Sonet G."/>
            <person name="Van Belleghem S.M."/>
            <person name="Kostlbacher S."/>
            <person name="Vangestel C."/>
        </authorList>
    </citation>
    <scope>NUCLEOTIDE SEQUENCE [LARGE SCALE GENOMIC DNA]</scope>
    <source>
        <strain evidence="2">W744_W776</strain>
    </source>
</reference>
<dbReference type="GO" id="GO:0007141">
    <property type="term" value="P:male meiosis I"/>
    <property type="evidence" value="ECO:0007669"/>
    <property type="project" value="TreeGrafter"/>
</dbReference>
<dbReference type="Proteomes" id="UP000827092">
    <property type="component" value="Unassembled WGS sequence"/>
</dbReference>
<dbReference type="GO" id="GO:0048255">
    <property type="term" value="P:mRNA stabilization"/>
    <property type="evidence" value="ECO:0007669"/>
    <property type="project" value="TreeGrafter"/>
</dbReference>
<sequence>MKGCKSLNSPPTGIWPQVTEYTKIRRPDPLPNLDNMGFPEQMKHYTDPNFLFNAPFSQETGNSQNSLFQMPDNAKEMGSYSSNAGNYDDWDNFGAMQDTNVSDVFDQSEFGFPEMDHFSVPEPIDQQCFWTKDFGKQVSEALNMATSAASWSPHPGPFSQKPHPINPSQHSTHLKDYMRNQEREQSCAEDPQSMFVNDSLFDREASFPRKIRPFSSLSSSSTDSHGDMMASAFNAHMLNIPNISETQECFPTDFPHGPTMKVPQSKINPNAPPNPVAHAYQNFPRNLSTRYNSFPKTMMAPPQQVSSENDYFRPTPSDNMAAHFSSNNSFEHAKNAHNFDKMQFQQSQQSKSPGFCYIKQQPDNFKNYTNRAHNMACLDKTPFLHEHEKTLRAANKFPVPNEVLQNLSNRTMAGLYAFGLYRDMLHAGDAAEAAKMKYPPHHVFNSAPDSVFELCHPYVHRRGHPSVFGQTSPAFFSVPPTFIGMRTLRRSGPSNELHLRLEECYEQFRHLEKERKKLIEIHQLFREKNSLGLFGRSFLSVSIELRLLDKKLSPAKRPRPVPTPVTTEVHFWPGRIITAAGQRTNSPGRSRMDLPAGTVNAQRLSRRRHPPLDAPLTAEAIGDRQRSRPPRPQDPYCIEGIIGNARFMLVLTKEGLRMTRGKLPQGSHHTVEQRTNSPKRSHKDLPIGTVNAQSPASHTDRPNLPVASGLVSRLTGYSPSPPQ</sequence>
<dbReference type="EMBL" id="JAFNEN010000147">
    <property type="protein sequence ID" value="KAG8192023.1"/>
    <property type="molecule type" value="Genomic_DNA"/>
</dbReference>
<accession>A0AAV6V7F1</accession>
<dbReference type="Pfam" id="PF15189">
    <property type="entry name" value="MEIOC"/>
    <property type="match status" value="1"/>
</dbReference>
<gene>
    <name evidence="2" type="ORF">JTE90_001749</name>
</gene>
<dbReference type="GO" id="GO:0005737">
    <property type="term" value="C:cytoplasm"/>
    <property type="evidence" value="ECO:0007669"/>
    <property type="project" value="TreeGrafter"/>
</dbReference>
<organism evidence="2 3">
    <name type="scientific">Oedothorax gibbosus</name>
    <dbReference type="NCBI Taxonomy" id="931172"/>
    <lineage>
        <taxon>Eukaryota</taxon>
        <taxon>Metazoa</taxon>
        <taxon>Ecdysozoa</taxon>
        <taxon>Arthropoda</taxon>
        <taxon>Chelicerata</taxon>
        <taxon>Arachnida</taxon>
        <taxon>Araneae</taxon>
        <taxon>Araneomorphae</taxon>
        <taxon>Entelegynae</taxon>
        <taxon>Araneoidea</taxon>
        <taxon>Linyphiidae</taxon>
        <taxon>Erigoninae</taxon>
        <taxon>Oedothorax</taxon>
    </lineage>
</organism>
<name>A0AAV6V7F1_9ARAC</name>
<evidence type="ECO:0000313" key="2">
    <source>
        <dbReference type="EMBL" id="KAG8192023.1"/>
    </source>
</evidence>
<dbReference type="PANTHER" id="PTHR33861">
    <property type="entry name" value="PROTEIN CBG18333"/>
    <property type="match status" value="1"/>
</dbReference>
<dbReference type="GO" id="GO:0005634">
    <property type="term" value="C:nucleus"/>
    <property type="evidence" value="ECO:0007669"/>
    <property type="project" value="TreeGrafter"/>
</dbReference>
<evidence type="ECO:0000256" key="1">
    <source>
        <dbReference type="SAM" id="MobiDB-lite"/>
    </source>
</evidence>
<keyword evidence="3" id="KW-1185">Reference proteome</keyword>
<feature type="region of interest" description="Disordered" evidence="1">
    <location>
        <begin position="659"/>
        <end position="723"/>
    </location>
</feature>
<protein>
    <submittedName>
        <fullName evidence="2">Uncharacterized protein</fullName>
    </submittedName>
</protein>